<dbReference type="RefSeq" id="WP_219057692.1">
    <property type="nucleotide sequence ID" value="NZ_JAHBBH010000002.1"/>
</dbReference>
<accession>A0ABS6WC06</accession>
<feature type="transmembrane region" description="Helical" evidence="1">
    <location>
        <begin position="83"/>
        <end position="102"/>
    </location>
</feature>
<comment type="caution">
    <text evidence="2">The sequence shown here is derived from an EMBL/GenBank/DDBJ whole genome shotgun (WGS) entry which is preliminary data.</text>
</comment>
<protein>
    <recommendedName>
        <fullName evidence="4">ABC transporter permease</fullName>
    </recommendedName>
</protein>
<gene>
    <name evidence="2" type="ORF">KIH79_01110</name>
</gene>
<dbReference type="Proteomes" id="UP000700815">
    <property type="component" value="Unassembled WGS sequence"/>
</dbReference>
<keyword evidence="1" id="KW-0812">Transmembrane</keyword>
<name>A0ABS6WC06_9BIFI</name>
<evidence type="ECO:0008006" key="4">
    <source>
        <dbReference type="Google" id="ProtNLM"/>
    </source>
</evidence>
<keyword evidence="1" id="KW-1133">Transmembrane helix</keyword>
<evidence type="ECO:0000256" key="1">
    <source>
        <dbReference type="SAM" id="Phobius"/>
    </source>
</evidence>
<reference evidence="2 3" key="1">
    <citation type="submission" date="2021-05" db="EMBL/GenBank/DDBJ databases">
        <title>Phylogenetic classification of ten novel species belonging to the genus Bifidobacterium comprising B. colchicus sp. nov., B. abeli sp. nov., B. bicoloris sp. nov., B. guerezis sp. nov., B. rosaliae sp. nov., B. santillanensis sp. nov., B. argentati sp. nov., B. amazzoni sp. nov., B. pluviali sp. nov., and B. pinnaculum sp. nov.</title>
        <authorList>
            <person name="Lugli G.A."/>
            <person name="Ruiz Garcia L."/>
            <person name="Margolles A."/>
            <person name="Ventura M."/>
        </authorList>
    </citation>
    <scope>NUCLEOTIDE SEQUENCE [LARGE SCALE GENOMIC DNA]</scope>
    <source>
        <strain evidence="2 3">82T10</strain>
    </source>
</reference>
<organism evidence="2 3">
    <name type="scientific">Bifidobacterium miconis</name>
    <dbReference type="NCBI Taxonomy" id="2834435"/>
    <lineage>
        <taxon>Bacteria</taxon>
        <taxon>Bacillati</taxon>
        <taxon>Actinomycetota</taxon>
        <taxon>Actinomycetes</taxon>
        <taxon>Bifidobacteriales</taxon>
        <taxon>Bifidobacteriaceae</taxon>
        <taxon>Bifidobacterium</taxon>
    </lineage>
</organism>
<feature type="transmembrane region" description="Helical" evidence="1">
    <location>
        <begin position="166"/>
        <end position="191"/>
    </location>
</feature>
<proteinExistence type="predicted"/>
<feature type="transmembrane region" description="Helical" evidence="1">
    <location>
        <begin position="262"/>
        <end position="284"/>
    </location>
</feature>
<sequence length="291" mass="30351">MMINLLRSDLYRLIHGRKFWVVTILVVLLTAGLLTTLMLLGAATGAEQTDADGVSVTANAASGLAASARMMNSHTAMLSSSGLGNGSVLSMIVAVLAVLAVMDDWDAGFVKNLLAGRRGRTAYVAGRLLLSALLAAWNTVVTIASLELACLALGVRFRYAESIGVYLGFCGLKMLGVVTFVLIVVTLAMIARSKAFGVAAAVLVGAGIMGSLLNIVLSTIAVYAPWAGQLAPWLPSNNTKLYFDGAGLFATTAGGMSLGMPVWAHALICFAGWIVLSVGATLLVNRRRDVC</sequence>
<keyword evidence="3" id="KW-1185">Reference proteome</keyword>
<keyword evidence="1" id="KW-0472">Membrane</keyword>
<dbReference type="EMBL" id="JAHBBH010000002">
    <property type="protein sequence ID" value="MBW3091571.1"/>
    <property type="molecule type" value="Genomic_DNA"/>
</dbReference>
<feature type="transmembrane region" description="Helical" evidence="1">
    <location>
        <begin position="20"/>
        <end position="43"/>
    </location>
</feature>
<evidence type="ECO:0000313" key="2">
    <source>
        <dbReference type="EMBL" id="MBW3091571.1"/>
    </source>
</evidence>
<feature type="transmembrane region" description="Helical" evidence="1">
    <location>
        <begin position="198"/>
        <end position="226"/>
    </location>
</feature>
<evidence type="ECO:0000313" key="3">
    <source>
        <dbReference type="Proteomes" id="UP000700815"/>
    </source>
</evidence>
<feature type="transmembrane region" description="Helical" evidence="1">
    <location>
        <begin position="123"/>
        <end position="146"/>
    </location>
</feature>